<feature type="domain" description="SHOCT" evidence="2">
    <location>
        <begin position="169"/>
        <end position="194"/>
    </location>
</feature>
<feature type="transmembrane region" description="Helical" evidence="1">
    <location>
        <begin position="78"/>
        <end position="101"/>
    </location>
</feature>
<evidence type="ECO:0000259" key="2">
    <source>
        <dbReference type="Pfam" id="PF09851"/>
    </source>
</evidence>
<sequence>MGFLNALKDSLSHPRFVEKYEMGFPTISGEKQVIIQFRENEVEFKILNGFSSIKKTIKPDDIVEIGLNEETFRSAGKAATGAIIGGVLTGGIGLLAGAAIGGKRRKEGQLKLIILDEGIERDISLQQSKNIPKVYLEFKRLLSQQTIKPDSKESETLNSTAKSNMVEDLEKLHNLLEKGILTQEEFNDQKRKMLQ</sequence>
<dbReference type="RefSeq" id="WP_229988585.1">
    <property type="nucleotide sequence ID" value="NZ_JAJJMO010000001.1"/>
</dbReference>
<keyword evidence="4" id="KW-1185">Reference proteome</keyword>
<name>A0ABS8MSV8_9FLAO</name>
<keyword evidence="1" id="KW-0812">Transmembrane</keyword>
<dbReference type="InterPro" id="IPR018649">
    <property type="entry name" value="SHOCT"/>
</dbReference>
<organism evidence="3 4">
    <name type="scientific">Flavobacterium pisciphilum</name>
    <dbReference type="NCBI Taxonomy" id="2893755"/>
    <lineage>
        <taxon>Bacteria</taxon>
        <taxon>Pseudomonadati</taxon>
        <taxon>Bacteroidota</taxon>
        <taxon>Flavobacteriia</taxon>
        <taxon>Flavobacteriales</taxon>
        <taxon>Flavobacteriaceae</taxon>
        <taxon>Flavobacterium</taxon>
    </lineage>
</organism>
<dbReference type="EMBL" id="JAJJMO010000001">
    <property type="protein sequence ID" value="MCC9071866.1"/>
    <property type="molecule type" value="Genomic_DNA"/>
</dbReference>
<comment type="caution">
    <text evidence="3">The sequence shown here is derived from an EMBL/GenBank/DDBJ whole genome shotgun (WGS) entry which is preliminary data.</text>
</comment>
<keyword evidence="1" id="KW-0472">Membrane</keyword>
<protein>
    <submittedName>
        <fullName evidence="3">SHOCT domain-containing protein</fullName>
    </submittedName>
</protein>
<keyword evidence="1" id="KW-1133">Transmembrane helix</keyword>
<gene>
    <name evidence="3" type="ORF">LNQ49_09770</name>
</gene>
<dbReference type="Pfam" id="PF09851">
    <property type="entry name" value="SHOCT"/>
    <property type="match status" value="1"/>
</dbReference>
<evidence type="ECO:0000313" key="4">
    <source>
        <dbReference type="Proteomes" id="UP001430919"/>
    </source>
</evidence>
<reference evidence="3" key="1">
    <citation type="submission" date="2021-11" db="EMBL/GenBank/DDBJ databases">
        <title>Description of novel Flavobacterium species.</title>
        <authorList>
            <person name="Saticioglu I.B."/>
            <person name="Ay H."/>
            <person name="Altun S."/>
            <person name="Duman M."/>
        </authorList>
    </citation>
    <scope>NUCLEOTIDE SEQUENCE</scope>
    <source>
        <strain evidence="3">F-65</strain>
    </source>
</reference>
<dbReference type="Proteomes" id="UP001430919">
    <property type="component" value="Unassembled WGS sequence"/>
</dbReference>
<accession>A0ABS8MSV8</accession>
<evidence type="ECO:0000313" key="3">
    <source>
        <dbReference type="EMBL" id="MCC9071866.1"/>
    </source>
</evidence>
<evidence type="ECO:0000256" key="1">
    <source>
        <dbReference type="SAM" id="Phobius"/>
    </source>
</evidence>
<proteinExistence type="predicted"/>